<reference evidence="1" key="1">
    <citation type="journal article" date="2014" name="PLoS ONE">
        <title>Transcriptome-Based Identification of ABC Transporters in the Western Tarnished Plant Bug Lygus hesperus.</title>
        <authorList>
            <person name="Hull J.J."/>
            <person name="Chaney K."/>
            <person name="Geib S.M."/>
            <person name="Fabrick J.A."/>
            <person name="Brent C.S."/>
            <person name="Walsh D."/>
            <person name="Lavine L.C."/>
        </authorList>
    </citation>
    <scope>NUCLEOTIDE SEQUENCE</scope>
</reference>
<dbReference type="AlphaFoldDB" id="A0A0A9WQ30"/>
<protein>
    <submittedName>
        <fullName evidence="1">Cysteine-rich motor neuron 1 protein</fullName>
    </submittedName>
</protein>
<gene>
    <name evidence="1" type="primary">Crim1_8</name>
    <name evidence="1" type="ORF">CM83_8378</name>
</gene>
<feature type="non-terminal residue" evidence="1">
    <location>
        <position position="150"/>
    </location>
</feature>
<proteinExistence type="predicted"/>
<organism evidence="1">
    <name type="scientific">Lygus hesperus</name>
    <name type="common">Western plant bug</name>
    <dbReference type="NCBI Taxonomy" id="30085"/>
    <lineage>
        <taxon>Eukaryota</taxon>
        <taxon>Metazoa</taxon>
        <taxon>Ecdysozoa</taxon>
        <taxon>Arthropoda</taxon>
        <taxon>Hexapoda</taxon>
        <taxon>Insecta</taxon>
        <taxon>Pterygota</taxon>
        <taxon>Neoptera</taxon>
        <taxon>Paraneoptera</taxon>
        <taxon>Hemiptera</taxon>
        <taxon>Heteroptera</taxon>
        <taxon>Panheteroptera</taxon>
        <taxon>Cimicomorpha</taxon>
        <taxon>Miridae</taxon>
        <taxon>Mirini</taxon>
        <taxon>Lygus</taxon>
    </lineage>
</organism>
<feature type="non-terminal residue" evidence="1">
    <location>
        <position position="1"/>
    </location>
</feature>
<evidence type="ECO:0000313" key="1">
    <source>
        <dbReference type="EMBL" id="JAG08578.1"/>
    </source>
</evidence>
<sequence length="150" mass="16157">STDKNKKKTFGTLINGTWVGLAKCAPSATYLDVGARSMPQDLKMVGSSRAFSLSDLKDICAPVNQDMYCPTDSIFQPGLCTCDVSKCQKPNCPPGTTPALRTRGLGVPDHCCDIYRCIPSSPNPEDCPPDSIKVGEDCRCDEAHCKDLIP</sequence>
<accession>A0A0A9WQ30</accession>
<reference evidence="1" key="2">
    <citation type="submission" date="2014-07" db="EMBL/GenBank/DDBJ databases">
        <authorList>
            <person name="Hull J."/>
        </authorList>
    </citation>
    <scope>NUCLEOTIDE SEQUENCE</scope>
</reference>
<dbReference type="EMBL" id="GBHO01035026">
    <property type="protein sequence ID" value="JAG08578.1"/>
    <property type="molecule type" value="Transcribed_RNA"/>
</dbReference>
<name>A0A0A9WQ30_LYGHE</name>